<sequence>MACEKCRSFGGTSSNYEYLGINVERHAELYRCKNCGQLLEIVAEARAPYFLTLEEAKEHFPDAQKALAHLPQQG</sequence>
<protein>
    <submittedName>
        <fullName evidence="1">Uncharacterized protein</fullName>
    </submittedName>
</protein>
<evidence type="ECO:0000313" key="2">
    <source>
        <dbReference type="Proteomes" id="UP000218022"/>
    </source>
</evidence>
<gene>
    <name evidence="1" type="ORF">BWP39_16500</name>
</gene>
<dbReference type="Proteomes" id="UP000218022">
    <property type="component" value="Unassembled WGS sequence"/>
</dbReference>
<dbReference type="EMBL" id="MTZV01000004">
    <property type="protein sequence ID" value="PCE26125.1"/>
    <property type="molecule type" value="Genomic_DNA"/>
</dbReference>
<proteinExistence type="predicted"/>
<reference evidence="1 2" key="1">
    <citation type="submission" date="2017-01" db="EMBL/GenBank/DDBJ databases">
        <title>Whole-Genome Shotgun Sequencing of Two beta-Proteobacterial Species in Search of the Bulgecin Biosynthetic Cluster.</title>
        <authorList>
            <person name="Horsman M.E."/>
            <person name="Marous D.R."/>
            <person name="Li R."/>
            <person name="Oliver R.A."/>
            <person name="Byun B."/>
            <person name="Emrich S.J."/>
            <person name="Boggess B."/>
            <person name="Townsend C.A."/>
            <person name="Mobashery S."/>
        </authorList>
    </citation>
    <scope>NUCLEOTIDE SEQUENCE [LARGE SCALE GENOMIC DNA]</scope>
    <source>
        <strain evidence="1 2">ATCC 31363</strain>
    </source>
</reference>
<comment type="caution">
    <text evidence="1">The sequence shown here is derived from an EMBL/GenBank/DDBJ whole genome shotgun (WGS) entry which is preliminary data.</text>
</comment>
<organism evidence="1 2">
    <name type="scientific">Paraburkholderia acidicola</name>
    <dbReference type="NCBI Taxonomy" id="1912599"/>
    <lineage>
        <taxon>Bacteria</taxon>
        <taxon>Pseudomonadati</taxon>
        <taxon>Pseudomonadota</taxon>
        <taxon>Betaproteobacteria</taxon>
        <taxon>Burkholderiales</taxon>
        <taxon>Burkholderiaceae</taxon>
        <taxon>Paraburkholderia</taxon>
    </lineage>
</organism>
<accession>A0A2A4EZ36</accession>
<dbReference type="AlphaFoldDB" id="A0A2A4EZ36"/>
<name>A0A2A4EZ36_9BURK</name>
<evidence type="ECO:0000313" key="1">
    <source>
        <dbReference type="EMBL" id="PCE26125.1"/>
    </source>
</evidence>